<gene>
    <name evidence="1" type="ORF">GN244_ATG16905</name>
    <name evidence="2" type="ORF">GN958_ATG22674</name>
</gene>
<keyword evidence="3" id="KW-1185">Reference proteome</keyword>
<dbReference type="EMBL" id="WSZM01000595">
    <property type="protein sequence ID" value="KAF4031261.1"/>
    <property type="molecule type" value="Genomic_DNA"/>
</dbReference>
<comment type="caution">
    <text evidence="1">The sequence shown here is derived from an EMBL/GenBank/DDBJ whole genome shotgun (WGS) entry which is preliminary data.</text>
</comment>
<dbReference type="Proteomes" id="UP000602510">
    <property type="component" value="Unassembled WGS sequence"/>
</dbReference>
<evidence type="ECO:0000313" key="1">
    <source>
        <dbReference type="EMBL" id="KAF4031261.1"/>
    </source>
</evidence>
<evidence type="ECO:0000313" key="2">
    <source>
        <dbReference type="EMBL" id="KAF4128128.1"/>
    </source>
</evidence>
<name>A0A833S2H1_PHYIN</name>
<dbReference type="EMBL" id="JAACNO010003188">
    <property type="protein sequence ID" value="KAF4128128.1"/>
    <property type="molecule type" value="Genomic_DNA"/>
</dbReference>
<dbReference type="AlphaFoldDB" id="A0A833S2H1"/>
<dbReference type="Proteomes" id="UP000704712">
    <property type="component" value="Unassembled WGS sequence"/>
</dbReference>
<protein>
    <submittedName>
        <fullName evidence="1">Uncharacterized protein</fullName>
    </submittedName>
</protein>
<reference evidence="1" key="1">
    <citation type="submission" date="2020-04" db="EMBL/GenBank/DDBJ databases">
        <title>Hybrid Assembly of Korean Phytophthora infestans isolates.</title>
        <authorList>
            <person name="Prokchorchik M."/>
            <person name="Lee Y."/>
            <person name="Seo J."/>
            <person name="Cho J.-H."/>
            <person name="Park Y.-E."/>
            <person name="Jang D.-C."/>
            <person name="Im J.-S."/>
            <person name="Choi J.-G."/>
            <person name="Park H.-J."/>
            <person name="Lee G.-B."/>
            <person name="Lee Y.-G."/>
            <person name="Hong S.-Y."/>
            <person name="Cho K."/>
            <person name="Sohn K.H."/>
        </authorList>
    </citation>
    <scope>NUCLEOTIDE SEQUENCE</scope>
    <source>
        <strain evidence="1">KR_1_A1</strain>
        <strain evidence="2">KR_2_A2</strain>
    </source>
</reference>
<sequence length="224" mass="24929">MSGLYRTGTPAEPGVLVRFGLLLLTPYPEETTILANQEIQLVQAICSAKTKAFTLQASTSVQDRRDQRTNIKETHTKRPKFRPDADDSLPHALEFPAAVEVHVGSAVAASSLSIDYIAKGRPSRATSHQHQTLRADQRSSLWHSYQFAVSNDAFPITSVEKDRPTVCGARSCVLLKSSCPRWSGQYFIVGPLAYPTRPGYLNGQHVKLVEDEVYLNWYIKARQS</sequence>
<organism evidence="1 3">
    <name type="scientific">Phytophthora infestans</name>
    <name type="common">Potato late blight agent</name>
    <name type="synonym">Botrytis infestans</name>
    <dbReference type="NCBI Taxonomy" id="4787"/>
    <lineage>
        <taxon>Eukaryota</taxon>
        <taxon>Sar</taxon>
        <taxon>Stramenopiles</taxon>
        <taxon>Oomycota</taxon>
        <taxon>Peronosporomycetes</taxon>
        <taxon>Peronosporales</taxon>
        <taxon>Peronosporaceae</taxon>
        <taxon>Phytophthora</taxon>
    </lineage>
</organism>
<evidence type="ECO:0000313" key="3">
    <source>
        <dbReference type="Proteomes" id="UP000602510"/>
    </source>
</evidence>
<accession>A0A833S2H1</accession>
<proteinExistence type="predicted"/>